<evidence type="ECO:0000256" key="1">
    <source>
        <dbReference type="SAM" id="MobiDB-lite"/>
    </source>
</evidence>
<protein>
    <recommendedName>
        <fullName evidence="2">BTB domain-containing protein</fullName>
    </recommendedName>
</protein>
<dbReference type="PANTHER" id="PTHR22744:SF4">
    <property type="entry name" value="BTB DOMAIN-CONTAINING PROTEIN"/>
    <property type="match status" value="1"/>
</dbReference>
<gene>
    <name evidence="3" type="ORF">QR680_003590</name>
</gene>
<dbReference type="Gene3D" id="3.30.710.10">
    <property type="entry name" value="Potassium Channel Kv1.1, Chain A"/>
    <property type="match status" value="1"/>
</dbReference>
<organism evidence="3 4">
    <name type="scientific">Steinernema hermaphroditum</name>
    <dbReference type="NCBI Taxonomy" id="289476"/>
    <lineage>
        <taxon>Eukaryota</taxon>
        <taxon>Metazoa</taxon>
        <taxon>Ecdysozoa</taxon>
        <taxon>Nematoda</taxon>
        <taxon>Chromadorea</taxon>
        <taxon>Rhabditida</taxon>
        <taxon>Tylenchina</taxon>
        <taxon>Panagrolaimomorpha</taxon>
        <taxon>Strongyloidoidea</taxon>
        <taxon>Steinernematidae</taxon>
        <taxon>Steinernema</taxon>
    </lineage>
</organism>
<name>A0AA39HKX0_9BILA</name>
<reference evidence="3" key="1">
    <citation type="submission" date="2023-06" db="EMBL/GenBank/DDBJ databases">
        <title>Genomic analysis of the entomopathogenic nematode Steinernema hermaphroditum.</title>
        <authorList>
            <person name="Schwarz E.M."/>
            <person name="Heppert J.K."/>
            <person name="Baniya A."/>
            <person name="Schwartz H.T."/>
            <person name="Tan C.-H."/>
            <person name="Antoshechkin I."/>
            <person name="Sternberg P.W."/>
            <person name="Goodrich-Blair H."/>
            <person name="Dillman A.R."/>
        </authorList>
    </citation>
    <scope>NUCLEOTIDE SEQUENCE</scope>
    <source>
        <strain evidence="3">PS9179</strain>
        <tissue evidence="3">Whole animal</tissue>
    </source>
</reference>
<dbReference type="InterPro" id="IPR011333">
    <property type="entry name" value="SKP1/BTB/POZ_sf"/>
</dbReference>
<feature type="domain" description="BTB" evidence="2">
    <location>
        <begin position="31"/>
        <end position="95"/>
    </location>
</feature>
<dbReference type="PANTHER" id="PTHR22744">
    <property type="entry name" value="HELIX LOOP HELIX PROTEIN 21-RELATED"/>
    <property type="match status" value="1"/>
</dbReference>
<dbReference type="SMART" id="SM00225">
    <property type="entry name" value="BTB"/>
    <property type="match status" value="1"/>
</dbReference>
<dbReference type="Pfam" id="PF00651">
    <property type="entry name" value="BTB"/>
    <property type="match status" value="1"/>
</dbReference>
<feature type="compositionally biased region" description="Basic and acidic residues" evidence="1">
    <location>
        <begin position="193"/>
        <end position="204"/>
    </location>
</feature>
<evidence type="ECO:0000313" key="4">
    <source>
        <dbReference type="Proteomes" id="UP001175271"/>
    </source>
</evidence>
<dbReference type="PROSITE" id="PS50097">
    <property type="entry name" value="BTB"/>
    <property type="match status" value="1"/>
</dbReference>
<dbReference type="CDD" id="cd01165">
    <property type="entry name" value="BTB_POZ"/>
    <property type="match status" value="1"/>
</dbReference>
<feature type="region of interest" description="Disordered" evidence="1">
    <location>
        <begin position="187"/>
        <end position="211"/>
    </location>
</feature>
<dbReference type="EMBL" id="JAUCMV010000003">
    <property type="protein sequence ID" value="KAK0407781.1"/>
    <property type="molecule type" value="Genomic_DNA"/>
</dbReference>
<comment type="caution">
    <text evidence="3">The sequence shown here is derived from an EMBL/GenBank/DDBJ whole genome shotgun (WGS) entry which is preliminary data.</text>
</comment>
<evidence type="ECO:0000259" key="2">
    <source>
        <dbReference type="PROSITE" id="PS50097"/>
    </source>
</evidence>
<dbReference type="AlphaFoldDB" id="A0AA39HKX0"/>
<sequence length="211" mass="24978">MDHQKPSTSSPYDWIPLRRRENDFSRRTSLTDYLLIVEGERFFVNIGFLAQHSPFFKDLHINALDMDVYELENVKFEEFHEFLLFLYPNRKPIEATNIDILMRLAHRFQTIEIVNEVSGFILRTASRSDADLVECVRMADRHHLKHVVLIIVGNIQDPQILMNLRKIKDLSLSTKYDVYRRLRALEDEDEDEPKTRINDAEASKPKKSRFN</sequence>
<dbReference type="InterPro" id="IPR000210">
    <property type="entry name" value="BTB/POZ_dom"/>
</dbReference>
<evidence type="ECO:0000313" key="3">
    <source>
        <dbReference type="EMBL" id="KAK0407781.1"/>
    </source>
</evidence>
<proteinExistence type="predicted"/>
<dbReference type="SUPFAM" id="SSF54695">
    <property type="entry name" value="POZ domain"/>
    <property type="match status" value="1"/>
</dbReference>
<accession>A0AA39HKX0</accession>
<dbReference type="Proteomes" id="UP001175271">
    <property type="component" value="Unassembled WGS sequence"/>
</dbReference>
<keyword evidence="4" id="KW-1185">Reference proteome</keyword>